<protein>
    <submittedName>
        <fullName evidence="2">Uncharacterized protein</fullName>
    </submittedName>
</protein>
<feature type="region of interest" description="Disordered" evidence="1">
    <location>
        <begin position="34"/>
        <end position="54"/>
    </location>
</feature>
<evidence type="ECO:0000313" key="2">
    <source>
        <dbReference type="EMBL" id="KAK7488779.1"/>
    </source>
</evidence>
<proteinExistence type="predicted"/>
<gene>
    <name evidence="2" type="ORF">BaRGS_00019914</name>
</gene>
<sequence length="104" mass="11968">MRGARKHTNGKSNQEEREKGVIWRAQHICHASGKYGNKQGANQHPYSSSPSTLGVKRPSCEAFMTALFQRYRRLQPNLRAERKCKKVQCDCRPLRCAGMYEFLP</sequence>
<organism evidence="2 3">
    <name type="scientific">Batillaria attramentaria</name>
    <dbReference type="NCBI Taxonomy" id="370345"/>
    <lineage>
        <taxon>Eukaryota</taxon>
        <taxon>Metazoa</taxon>
        <taxon>Spiralia</taxon>
        <taxon>Lophotrochozoa</taxon>
        <taxon>Mollusca</taxon>
        <taxon>Gastropoda</taxon>
        <taxon>Caenogastropoda</taxon>
        <taxon>Sorbeoconcha</taxon>
        <taxon>Cerithioidea</taxon>
        <taxon>Batillariidae</taxon>
        <taxon>Batillaria</taxon>
    </lineage>
</organism>
<reference evidence="2 3" key="1">
    <citation type="journal article" date="2023" name="Sci. Data">
        <title>Genome assembly of the Korean intertidal mud-creeper Batillaria attramentaria.</title>
        <authorList>
            <person name="Patra A.K."/>
            <person name="Ho P.T."/>
            <person name="Jun S."/>
            <person name="Lee S.J."/>
            <person name="Kim Y."/>
            <person name="Won Y.J."/>
        </authorList>
    </citation>
    <scope>NUCLEOTIDE SEQUENCE [LARGE SCALE GENOMIC DNA]</scope>
    <source>
        <strain evidence="2">Wonlab-2016</strain>
    </source>
</reference>
<name>A0ABD0KNX3_9CAEN</name>
<dbReference type="Proteomes" id="UP001519460">
    <property type="component" value="Unassembled WGS sequence"/>
</dbReference>
<accession>A0ABD0KNX3</accession>
<dbReference type="EMBL" id="JACVVK020000146">
    <property type="protein sequence ID" value="KAK7488779.1"/>
    <property type="molecule type" value="Genomic_DNA"/>
</dbReference>
<comment type="caution">
    <text evidence="2">The sequence shown here is derived from an EMBL/GenBank/DDBJ whole genome shotgun (WGS) entry which is preliminary data.</text>
</comment>
<keyword evidence="3" id="KW-1185">Reference proteome</keyword>
<feature type="compositionally biased region" description="Polar residues" evidence="1">
    <location>
        <begin position="39"/>
        <end position="52"/>
    </location>
</feature>
<dbReference type="AlphaFoldDB" id="A0ABD0KNX3"/>
<evidence type="ECO:0000313" key="3">
    <source>
        <dbReference type="Proteomes" id="UP001519460"/>
    </source>
</evidence>
<evidence type="ECO:0000256" key="1">
    <source>
        <dbReference type="SAM" id="MobiDB-lite"/>
    </source>
</evidence>